<protein>
    <submittedName>
        <fullName evidence="2">Uncharacterized protein</fullName>
    </submittedName>
</protein>
<gene>
    <name evidence="2" type="ORF">CISIN_1g034812mg</name>
</gene>
<proteinExistence type="predicted"/>
<evidence type="ECO:0000256" key="1">
    <source>
        <dbReference type="SAM" id="Phobius"/>
    </source>
</evidence>
<dbReference type="EMBL" id="KK792515">
    <property type="protein sequence ID" value="KDO36946.1"/>
    <property type="molecule type" value="Genomic_DNA"/>
</dbReference>
<keyword evidence="1" id="KW-1133">Transmembrane helix</keyword>
<accession>A0A067DE77</accession>
<reference evidence="2 3" key="1">
    <citation type="submission" date="2014-04" db="EMBL/GenBank/DDBJ databases">
        <authorList>
            <consortium name="International Citrus Genome Consortium"/>
            <person name="Gmitter F."/>
            <person name="Chen C."/>
            <person name="Farmerie W."/>
            <person name="Harkins T."/>
            <person name="Desany B."/>
            <person name="Mohiuddin M."/>
            <person name="Kodira C."/>
            <person name="Borodovsky M."/>
            <person name="Lomsadze A."/>
            <person name="Burns P."/>
            <person name="Jenkins J."/>
            <person name="Prochnik S."/>
            <person name="Shu S."/>
            <person name="Chapman J."/>
            <person name="Pitluck S."/>
            <person name="Schmutz J."/>
            <person name="Rokhsar D."/>
        </authorList>
    </citation>
    <scope>NUCLEOTIDE SEQUENCE</scope>
</reference>
<dbReference type="AlphaFoldDB" id="A0A067DE77"/>
<evidence type="ECO:0000313" key="2">
    <source>
        <dbReference type="EMBL" id="KDO36946.1"/>
    </source>
</evidence>
<evidence type="ECO:0000313" key="3">
    <source>
        <dbReference type="Proteomes" id="UP000027120"/>
    </source>
</evidence>
<sequence>MNQIMSFSISSIDWLYGLVNLFILQFLFFGAQQLYIPVIRRQESLYNGTHLTVNRKRTPIFFFRFVGRLIVYSRVYCFPNLT</sequence>
<keyword evidence="3" id="KW-1185">Reference proteome</keyword>
<organism evidence="2 3">
    <name type="scientific">Citrus sinensis</name>
    <name type="common">Sweet orange</name>
    <name type="synonym">Citrus aurantium var. sinensis</name>
    <dbReference type="NCBI Taxonomy" id="2711"/>
    <lineage>
        <taxon>Eukaryota</taxon>
        <taxon>Viridiplantae</taxon>
        <taxon>Streptophyta</taxon>
        <taxon>Embryophyta</taxon>
        <taxon>Tracheophyta</taxon>
        <taxon>Spermatophyta</taxon>
        <taxon>Magnoliopsida</taxon>
        <taxon>eudicotyledons</taxon>
        <taxon>Gunneridae</taxon>
        <taxon>Pentapetalae</taxon>
        <taxon>rosids</taxon>
        <taxon>malvids</taxon>
        <taxon>Sapindales</taxon>
        <taxon>Rutaceae</taxon>
        <taxon>Aurantioideae</taxon>
        <taxon>Citrus</taxon>
    </lineage>
</organism>
<dbReference type="Proteomes" id="UP000027120">
    <property type="component" value="Unassembled WGS sequence"/>
</dbReference>
<feature type="transmembrane region" description="Helical" evidence="1">
    <location>
        <begin position="14"/>
        <end position="36"/>
    </location>
</feature>
<name>A0A067DE77_CITSI</name>
<keyword evidence="1" id="KW-0812">Transmembrane</keyword>
<keyword evidence="1" id="KW-0472">Membrane</keyword>